<evidence type="ECO:0000313" key="1">
    <source>
        <dbReference type="EMBL" id="ABD86096.1"/>
    </source>
</evidence>
<dbReference type="KEGG" id="rpc:RPC_0521"/>
<sequence>MSDPEAKPAETLIYVDISTAPIINFDIAPAHGIMANTVQIELASRTLNPLADGSVEVKFVTTGRLRCSQAAAMHLRNALDASLRMFEAPQQSPGPAAASSKLN</sequence>
<dbReference type="eggNOG" id="ENOG50302DC">
    <property type="taxonomic scope" value="Bacteria"/>
</dbReference>
<dbReference type="RefSeq" id="WP_011471004.1">
    <property type="nucleotide sequence ID" value="NC_007925.1"/>
</dbReference>
<reference evidence="1" key="1">
    <citation type="submission" date="2006-03" db="EMBL/GenBank/DDBJ databases">
        <title>Complete sequence of Rhodopseudomonas palustris BisB18.</title>
        <authorList>
            <consortium name="US DOE Joint Genome Institute"/>
            <person name="Copeland A."/>
            <person name="Lucas S."/>
            <person name="Lapidus A."/>
            <person name="Barry K."/>
            <person name="Detter J.C."/>
            <person name="Glavina del Rio T."/>
            <person name="Hammon N."/>
            <person name="Israni S."/>
            <person name="Dalin E."/>
            <person name="Tice H."/>
            <person name="Pitluck S."/>
            <person name="Chain P."/>
            <person name="Malfatti S."/>
            <person name="Shin M."/>
            <person name="Vergez L."/>
            <person name="Schmutz J."/>
            <person name="Larimer F."/>
            <person name="Land M."/>
            <person name="Hauser L."/>
            <person name="Pelletier D.A."/>
            <person name="Kyrpides N."/>
            <person name="Anderson I."/>
            <person name="Oda Y."/>
            <person name="Harwood C.S."/>
            <person name="Richardson P."/>
        </authorList>
    </citation>
    <scope>NUCLEOTIDE SEQUENCE [LARGE SCALE GENOMIC DNA]</scope>
    <source>
        <strain evidence="1">BisB18</strain>
    </source>
</reference>
<proteinExistence type="predicted"/>
<name>Q21BZ0_RHOPB</name>
<dbReference type="OrthoDB" id="8242176at2"/>
<gene>
    <name evidence="1" type="ordered locus">RPC_0521</name>
</gene>
<dbReference type="STRING" id="316056.RPC_0521"/>
<dbReference type="EMBL" id="CP000301">
    <property type="protein sequence ID" value="ABD86096.1"/>
    <property type="molecule type" value="Genomic_DNA"/>
</dbReference>
<dbReference type="AlphaFoldDB" id="Q21BZ0"/>
<organism evidence="1">
    <name type="scientific">Rhodopseudomonas palustris (strain BisB18)</name>
    <dbReference type="NCBI Taxonomy" id="316056"/>
    <lineage>
        <taxon>Bacteria</taxon>
        <taxon>Pseudomonadati</taxon>
        <taxon>Pseudomonadota</taxon>
        <taxon>Alphaproteobacteria</taxon>
        <taxon>Hyphomicrobiales</taxon>
        <taxon>Nitrobacteraceae</taxon>
        <taxon>Rhodopseudomonas</taxon>
    </lineage>
</organism>
<protein>
    <submittedName>
        <fullName evidence="1">Uncharacterized protein</fullName>
    </submittedName>
</protein>
<accession>Q21BZ0</accession>
<dbReference type="HOGENOM" id="CLU_2275310_0_0_5"/>